<proteinExistence type="inferred from homology"/>
<evidence type="ECO:0000256" key="2">
    <source>
        <dbReference type="RuleBase" id="RU361185"/>
    </source>
</evidence>
<evidence type="ECO:0000313" key="7">
    <source>
        <dbReference type="EMBL" id="BDX06846.1"/>
    </source>
</evidence>
<evidence type="ECO:0000259" key="4">
    <source>
        <dbReference type="Pfam" id="PF13802"/>
    </source>
</evidence>
<feature type="domain" description="Glycosyl hydrolase family 31 C-terminal" evidence="6">
    <location>
        <begin position="537"/>
        <end position="623"/>
    </location>
</feature>
<evidence type="ECO:0000313" key="8">
    <source>
        <dbReference type="Proteomes" id="UP001333710"/>
    </source>
</evidence>
<dbReference type="Pfam" id="PF21365">
    <property type="entry name" value="Glyco_hydro_31_3rd"/>
    <property type="match status" value="1"/>
</dbReference>
<dbReference type="PANTHER" id="PTHR43863:SF2">
    <property type="entry name" value="MALTASE-GLUCOAMYLASE"/>
    <property type="match status" value="1"/>
</dbReference>
<dbReference type="GO" id="GO:0030246">
    <property type="term" value="F:carbohydrate binding"/>
    <property type="evidence" value="ECO:0007669"/>
    <property type="project" value="InterPro"/>
</dbReference>
<dbReference type="SUPFAM" id="SSF51011">
    <property type="entry name" value="Glycosyl hydrolase domain"/>
    <property type="match status" value="1"/>
</dbReference>
<dbReference type="Proteomes" id="UP001333710">
    <property type="component" value="Chromosome"/>
</dbReference>
<dbReference type="Gene3D" id="2.60.40.1760">
    <property type="entry name" value="glycosyl hydrolase (family 31)"/>
    <property type="match status" value="1"/>
</dbReference>
<comment type="similarity">
    <text evidence="1 2">Belongs to the glycosyl hydrolase 31 family.</text>
</comment>
<name>A0AA48HI64_9ALTE</name>
<dbReference type="InterPro" id="IPR048395">
    <property type="entry name" value="Glyco_hydro_31_C"/>
</dbReference>
<dbReference type="InterPro" id="IPR051816">
    <property type="entry name" value="Glycosyl_Hydrolase_31"/>
</dbReference>
<dbReference type="Pfam" id="PF17137">
    <property type="entry name" value="DUF5110"/>
    <property type="match status" value="1"/>
</dbReference>
<evidence type="ECO:0000259" key="6">
    <source>
        <dbReference type="Pfam" id="PF21365"/>
    </source>
</evidence>
<sequence length="767" mass="86977">MHFTPLSDAAVDVEFRALHAKRFDSYAIDPNVGTSAYSLEDSDNTLLFQGQSLQVRVTKAPFNVAFYGNQNLLLSHESGFFQYEGLRGIRFGLGEDEKLIAGGQRVLGMDRRGYRLPLYNKTHWGYTTESNQMYFGLPALLSSKGYGLIFDNAAKGAMDLGASESDVLQFEAIAGRNAYIVVAGLSDNKVDYSKLIQNFTAITGRQPMPPAWAFGNFASRFGYRSEQQVRDVVKKYQTLDIPLDSVVLDLYWFGPEMQGYMGNLDWDRANWPTAETMIQDFKEKGIQTVVITEPFILKSSSNWQSAVDYKALATDMSGKHPRVFDMFFGTAGLVDVFSEQGQNWFWQKYQNIFSDGVAGIWGDLGEPEVHPENTLHATGTANEVHNAYGHQWAKTLWDNHLKDYPEERLFLLMRSGFVGSQRYGMIPWTGDVSRSWGGLKPQVELTLQMGMLGLAYTHSDLGGFGGGDDSFDKEMYIRWLQYGVFQPIYRPHAFDSIPSEPIFHDKQTQDILRQWIKLRYQLFPYNYTLAYKNSTSGLPLMRPVLFAEPDNPDLFDEKNSYLWGDAFFVHPVTDPDVNRVNTRLPLGIWFDYWSKRVFKGQQALDVKVSLETLPLFVKAGSFIPYSQITEPLSLHRGDALDIHYFHHPEVAKAKGQLYEDDGKTRNSLANGQYQLTQFESEYDAGKLSISLIPEGNGFATLPETRTISFTIHNLDIAQVSNIKLVQEQKETQINAEAMGNNAITFSFSWQNQTSKLEIISSHKELQQ</sequence>
<dbReference type="InterPro" id="IPR025887">
    <property type="entry name" value="Glyco_hydro_31_N_dom"/>
</dbReference>
<dbReference type="Pfam" id="PF13802">
    <property type="entry name" value="Gal_mutarotas_2"/>
    <property type="match status" value="1"/>
</dbReference>
<dbReference type="InterPro" id="IPR011013">
    <property type="entry name" value="Gal_mutarotase_sf_dom"/>
</dbReference>
<feature type="domain" description="DUF5110" evidence="5">
    <location>
        <begin position="640"/>
        <end position="713"/>
    </location>
</feature>
<dbReference type="KEGG" id="pmaw:MACH26_23670"/>
<feature type="domain" description="Glycoside hydrolase family 31 N-terminal" evidence="4">
    <location>
        <begin position="2"/>
        <end position="159"/>
    </location>
</feature>
<protein>
    <submittedName>
        <fullName evidence="7">Alpha-glucosidase</fullName>
    </submittedName>
</protein>
<dbReference type="InterPro" id="IPR000322">
    <property type="entry name" value="Glyco_hydro_31_TIM"/>
</dbReference>
<dbReference type="InterPro" id="IPR033403">
    <property type="entry name" value="DUF5110"/>
</dbReference>
<dbReference type="InterPro" id="IPR013780">
    <property type="entry name" value="Glyco_hydro_b"/>
</dbReference>
<dbReference type="Gene3D" id="2.60.40.1180">
    <property type="entry name" value="Golgi alpha-mannosidase II"/>
    <property type="match status" value="2"/>
</dbReference>
<dbReference type="Pfam" id="PF01055">
    <property type="entry name" value="Glyco_hydro_31_2nd"/>
    <property type="match status" value="1"/>
</dbReference>
<evidence type="ECO:0000259" key="5">
    <source>
        <dbReference type="Pfam" id="PF17137"/>
    </source>
</evidence>
<evidence type="ECO:0000259" key="3">
    <source>
        <dbReference type="Pfam" id="PF01055"/>
    </source>
</evidence>
<organism evidence="7 8">
    <name type="scientific">Planctobacterium marinum</name>
    <dbReference type="NCBI Taxonomy" id="1631968"/>
    <lineage>
        <taxon>Bacteria</taxon>
        <taxon>Pseudomonadati</taxon>
        <taxon>Pseudomonadota</taxon>
        <taxon>Gammaproteobacteria</taxon>
        <taxon>Alteromonadales</taxon>
        <taxon>Alteromonadaceae</taxon>
        <taxon>Planctobacterium</taxon>
    </lineage>
</organism>
<dbReference type="PANTHER" id="PTHR43863">
    <property type="entry name" value="HYDROLASE, PUTATIVE (AFU_ORTHOLOGUE AFUA_1G03140)-RELATED"/>
    <property type="match status" value="1"/>
</dbReference>
<keyword evidence="8" id="KW-1185">Reference proteome</keyword>
<keyword evidence="2" id="KW-0326">Glycosidase</keyword>
<dbReference type="AlphaFoldDB" id="A0AA48HI64"/>
<dbReference type="EMBL" id="AP027272">
    <property type="protein sequence ID" value="BDX06846.1"/>
    <property type="molecule type" value="Genomic_DNA"/>
</dbReference>
<dbReference type="CDD" id="cd14752">
    <property type="entry name" value="GH31_N"/>
    <property type="match status" value="1"/>
</dbReference>
<keyword evidence="2" id="KW-0378">Hydrolase</keyword>
<dbReference type="InterPro" id="IPR017853">
    <property type="entry name" value="GH"/>
</dbReference>
<reference evidence="7" key="1">
    <citation type="submission" date="2023-01" db="EMBL/GenBank/DDBJ databases">
        <title>Complete genome sequence of Planctobacterium marinum strain Dej080120_11.</title>
        <authorList>
            <person name="Ueki S."/>
            <person name="Maruyama F."/>
        </authorList>
    </citation>
    <scope>NUCLEOTIDE SEQUENCE</scope>
    <source>
        <strain evidence="7">Dej080120_11</strain>
    </source>
</reference>
<dbReference type="SUPFAM" id="SSF74650">
    <property type="entry name" value="Galactose mutarotase-like"/>
    <property type="match status" value="1"/>
</dbReference>
<dbReference type="Gene3D" id="3.20.20.80">
    <property type="entry name" value="Glycosidases"/>
    <property type="match status" value="1"/>
</dbReference>
<dbReference type="SUPFAM" id="SSF51445">
    <property type="entry name" value="(Trans)glycosidases"/>
    <property type="match status" value="1"/>
</dbReference>
<dbReference type="GO" id="GO:0004553">
    <property type="term" value="F:hydrolase activity, hydrolyzing O-glycosyl compounds"/>
    <property type="evidence" value="ECO:0007669"/>
    <property type="project" value="InterPro"/>
</dbReference>
<gene>
    <name evidence="7" type="ORF">MACH26_23670</name>
</gene>
<dbReference type="GO" id="GO:0005975">
    <property type="term" value="P:carbohydrate metabolic process"/>
    <property type="evidence" value="ECO:0007669"/>
    <property type="project" value="InterPro"/>
</dbReference>
<feature type="domain" description="Glycoside hydrolase family 31 TIM barrel" evidence="3">
    <location>
        <begin position="207"/>
        <end position="529"/>
    </location>
</feature>
<accession>A0AA48HI64</accession>
<evidence type="ECO:0000256" key="1">
    <source>
        <dbReference type="ARBA" id="ARBA00007806"/>
    </source>
</evidence>